<evidence type="ECO:0000256" key="6">
    <source>
        <dbReference type="ARBA" id="ARBA00023315"/>
    </source>
</evidence>
<evidence type="ECO:0000256" key="5">
    <source>
        <dbReference type="ARBA" id="ARBA00023268"/>
    </source>
</evidence>
<dbReference type="Pfam" id="PF08659">
    <property type="entry name" value="KR"/>
    <property type="match status" value="1"/>
</dbReference>
<feature type="region of interest" description="N-terminal hotdog fold" evidence="7">
    <location>
        <begin position="755"/>
        <end position="888"/>
    </location>
</feature>
<dbReference type="InterPro" id="IPR056501">
    <property type="entry name" value="NAD-bd_HRPKS_sdrA"/>
</dbReference>
<dbReference type="InterPro" id="IPR020806">
    <property type="entry name" value="PKS_PP-bd"/>
</dbReference>
<feature type="active site" description="Proton donor; for dehydratase activity" evidence="7">
    <location>
        <position position="964"/>
    </location>
</feature>
<organism evidence="12 13">
    <name type="scientific">Chaetomium fimeti</name>
    <dbReference type="NCBI Taxonomy" id="1854472"/>
    <lineage>
        <taxon>Eukaryota</taxon>
        <taxon>Fungi</taxon>
        <taxon>Dikarya</taxon>
        <taxon>Ascomycota</taxon>
        <taxon>Pezizomycotina</taxon>
        <taxon>Sordariomycetes</taxon>
        <taxon>Sordariomycetidae</taxon>
        <taxon>Sordariales</taxon>
        <taxon>Chaetomiaceae</taxon>
        <taxon>Chaetomium</taxon>
    </lineage>
</organism>
<evidence type="ECO:0000256" key="2">
    <source>
        <dbReference type="ARBA" id="ARBA00022553"/>
    </source>
</evidence>
<evidence type="ECO:0000259" key="11">
    <source>
        <dbReference type="PROSITE" id="PS52019"/>
    </source>
</evidence>
<dbReference type="Pfam" id="PF16197">
    <property type="entry name" value="KAsynt_C_assoc"/>
    <property type="match status" value="1"/>
</dbReference>
<dbReference type="SUPFAM" id="SSF52151">
    <property type="entry name" value="FabD/lysophospholipase-like"/>
    <property type="match status" value="1"/>
</dbReference>
<protein>
    <recommendedName>
        <fullName evidence="14">Carrier domain-containing protein</fullName>
    </recommendedName>
</protein>
<evidence type="ECO:0000256" key="3">
    <source>
        <dbReference type="ARBA" id="ARBA00022679"/>
    </source>
</evidence>
<evidence type="ECO:0000259" key="10">
    <source>
        <dbReference type="PROSITE" id="PS52004"/>
    </source>
</evidence>
<dbReference type="InterPro" id="IPR013968">
    <property type="entry name" value="PKS_KR"/>
</dbReference>
<dbReference type="InterPro" id="IPR016035">
    <property type="entry name" value="Acyl_Trfase/lysoPLipase"/>
</dbReference>
<dbReference type="SMART" id="SM00826">
    <property type="entry name" value="PKS_DH"/>
    <property type="match status" value="1"/>
</dbReference>
<evidence type="ECO:0000256" key="7">
    <source>
        <dbReference type="PROSITE-ProRule" id="PRU01363"/>
    </source>
</evidence>
<dbReference type="SUPFAM" id="SSF53901">
    <property type="entry name" value="Thiolase-like"/>
    <property type="match status" value="1"/>
</dbReference>
<keyword evidence="13" id="KW-1185">Reference proteome</keyword>
<feature type="transmembrane region" description="Helical" evidence="9">
    <location>
        <begin position="2151"/>
        <end position="2173"/>
    </location>
</feature>
<reference evidence="12" key="2">
    <citation type="submission" date="2023-06" db="EMBL/GenBank/DDBJ databases">
        <authorList>
            <consortium name="Lawrence Berkeley National Laboratory"/>
            <person name="Haridas S."/>
            <person name="Hensen N."/>
            <person name="Bonometti L."/>
            <person name="Westerberg I."/>
            <person name="Brannstrom I.O."/>
            <person name="Guillou S."/>
            <person name="Cros-Aarteil S."/>
            <person name="Calhoun S."/>
            <person name="Kuo A."/>
            <person name="Mondo S."/>
            <person name="Pangilinan J."/>
            <person name="Riley R."/>
            <person name="Labutti K."/>
            <person name="Andreopoulos B."/>
            <person name="Lipzen A."/>
            <person name="Chen C."/>
            <person name="Yanf M."/>
            <person name="Daum C."/>
            <person name="Ng V."/>
            <person name="Clum A."/>
            <person name="Steindorff A."/>
            <person name="Ohm R."/>
            <person name="Martin F."/>
            <person name="Silar P."/>
            <person name="Natvig D."/>
            <person name="Lalanne C."/>
            <person name="Gautier V."/>
            <person name="Ament-Velasquez S.L."/>
            <person name="Kruys A."/>
            <person name="Hutchinson M.I."/>
            <person name="Powell A.J."/>
            <person name="Barry K."/>
            <person name="Miller A.N."/>
            <person name="Grigoriev I.V."/>
            <person name="Debuchy R."/>
            <person name="Gladieux P."/>
            <person name="Thoren M.H."/>
            <person name="Johannesson H."/>
        </authorList>
    </citation>
    <scope>NUCLEOTIDE SEQUENCE</scope>
    <source>
        <strain evidence="12">CBS 168.71</strain>
    </source>
</reference>
<dbReference type="GO" id="GO:0032259">
    <property type="term" value="P:methylation"/>
    <property type="evidence" value="ECO:0007669"/>
    <property type="project" value="UniProtKB-KW"/>
</dbReference>
<dbReference type="Gene3D" id="3.90.180.10">
    <property type="entry name" value="Medium-chain alcohol dehydrogenases, catalytic domain"/>
    <property type="match status" value="1"/>
</dbReference>
<dbReference type="InterPro" id="IPR057326">
    <property type="entry name" value="KR_dom"/>
</dbReference>
<dbReference type="Gene3D" id="3.30.70.3290">
    <property type="match status" value="2"/>
</dbReference>
<keyword evidence="2" id="KW-0597">Phosphoprotein</keyword>
<keyword evidence="9" id="KW-0472">Membrane</keyword>
<dbReference type="CDD" id="cd00833">
    <property type="entry name" value="PKS"/>
    <property type="match status" value="1"/>
</dbReference>
<dbReference type="GO" id="GO:0016491">
    <property type="term" value="F:oxidoreductase activity"/>
    <property type="evidence" value="ECO:0007669"/>
    <property type="project" value="UniProtKB-KW"/>
</dbReference>
<dbReference type="InterPro" id="IPR032821">
    <property type="entry name" value="PKS_assoc"/>
</dbReference>
<dbReference type="Pfam" id="PF14765">
    <property type="entry name" value="PS-DH"/>
    <property type="match status" value="1"/>
</dbReference>
<dbReference type="Pfam" id="PF21089">
    <property type="entry name" value="PKS_DH_N"/>
    <property type="match status" value="1"/>
</dbReference>
<keyword evidence="4" id="KW-0560">Oxidoreductase</keyword>
<feature type="active site" description="Proton acceptor; for dehydratase activity" evidence="7">
    <location>
        <position position="787"/>
    </location>
</feature>
<gene>
    <name evidence="12" type="ORF">B0H64DRAFT_451672</name>
</gene>
<dbReference type="Gene3D" id="1.10.1200.10">
    <property type="entry name" value="ACP-like"/>
    <property type="match status" value="1"/>
</dbReference>
<dbReference type="PANTHER" id="PTHR43775:SF50">
    <property type="entry name" value="HIGHLY REDUCING POLYKETIDE SYNTHASE SRDA"/>
    <property type="match status" value="1"/>
</dbReference>
<dbReference type="InterPro" id="IPR036291">
    <property type="entry name" value="NAD(P)-bd_dom_sf"/>
</dbReference>
<keyword evidence="3" id="KW-0808">Transferase</keyword>
<dbReference type="PANTHER" id="PTHR43775">
    <property type="entry name" value="FATTY ACID SYNTHASE"/>
    <property type="match status" value="1"/>
</dbReference>
<dbReference type="Pfam" id="PF08240">
    <property type="entry name" value="ADH_N"/>
    <property type="match status" value="1"/>
</dbReference>
<dbReference type="InterPro" id="IPR020841">
    <property type="entry name" value="PKS_Beta-ketoAc_synthase_dom"/>
</dbReference>
<keyword evidence="5" id="KW-0511">Multifunctional enzyme</keyword>
<dbReference type="GO" id="GO:0044550">
    <property type="term" value="P:secondary metabolite biosynthetic process"/>
    <property type="evidence" value="ECO:0007669"/>
    <property type="project" value="UniProtKB-ARBA"/>
</dbReference>
<dbReference type="Pfam" id="PF23114">
    <property type="entry name" value="NAD-bd_HRPKS_sdrA"/>
    <property type="match status" value="1"/>
</dbReference>
<dbReference type="GeneID" id="87844120"/>
<dbReference type="InterPro" id="IPR036736">
    <property type="entry name" value="ACP-like_sf"/>
</dbReference>
<dbReference type="PROSITE" id="PS52004">
    <property type="entry name" value="KS3_2"/>
    <property type="match status" value="1"/>
</dbReference>
<proteinExistence type="predicted"/>
<dbReference type="InterPro" id="IPR020843">
    <property type="entry name" value="ER"/>
</dbReference>
<dbReference type="InterPro" id="IPR001227">
    <property type="entry name" value="Ac_transferase_dom_sf"/>
</dbReference>
<dbReference type="InterPro" id="IPR014031">
    <property type="entry name" value="Ketoacyl_synth_C"/>
</dbReference>
<dbReference type="InterPro" id="IPR020807">
    <property type="entry name" value="PKS_DH"/>
</dbReference>
<dbReference type="InterPro" id="IPR025363">
    <property type="entry name" value="DUF4267"/>
</dbReference>
<keyword evidence="1" id="KW-0596">Phosphopantetheine</keyword>
<comment type="caution">
    <text evidence="12">The sequence shown here is derived from an EMBL/GenBank/DDBJ whole genome shotgun (WGS) entry which is preliminary data.</text>
</comment>
<feature type="domain" description="Ketosynthase family 3 (KS3)" evidence="10">
    <location>
        <begin position="51"/>
        <end position="482"/>
    </location>
</feature>
<keyword evidence="9" id="KW-0812">Transmembrane</keyword>
<dbReference type="Gene3D" id="3.10.129.110">
    <property type="entry name" value="Polyketide synthase dehydratase"/>
    <property type="match status" value="1"/>
</dbReference>
<dbReference type="CDD" id="cd05195">
    <property type="entry name" value="enoyl_red"/>
    <property type="match status" value="1"/>
</dbReference>
<sequence>MPGRITSSPSRPSSRDSYDGSPTRKAGVMEYDEYPAVTFPGYAEQPLDKQLEPIAVVGMGCHLPGDVRSPAEFWDMMMNKRTGQTPKVPANRFNIDAHFHENNDRPGSFGVLGGYFLKDELSDFDPGLFGITPIEAMWMDPQQRKLLEVVYEALESGGIPLEKISGTRTGVFAASFTADWQQMAFKEHSFRHNLAATGVDPGIISNRISHVFNLNGPSILCNTACSSSMYALHNACNALRNREADAAIVAGVNLIITVDQHMNTAKLGVLSPTSTCHTFDASADGYGRADAAGAVYLKPLSDAVRDGDPIRGVIRSSAVNSNGRVPGAGITHPNREGQADVIAHAYERGGDLDPRLTGYFECHGTGTSVGDPLEVHAVSLAMNKDRQPGEDPLLIGAVKTNIGHSEAASGLSALIKAILTAERGVIPPVRGLVNPSPAIKWDEWKVQAPTEPTPFPAHLPVKRVSINSFGYGGTNAHAIVENADSLLRNMPRQQYRFRDDNTGSGQKSAMPRRAAHRRRPFLLPFSAHDKPTLLRNLEAHGKVISQYNLLDLSYTLSNRRSVLLNKGFTVASHETLDDAFGNLATSFTFADGKKRGPKPPTVGFVFTGQGAQWARMGAELLDPVLFNQAVQTILTAEEFSDVDLLIEVGPHSAMSGPIKQIKAALGREKLEYIPTLLRGTDSAVQLLKVAGEMFLRAYPLDMDHVATAYVESGNKLAPAPAIIVDLPPYQWNYARPFWAESRASREHRLRTHARHDLLGERTFGGSPATPTWRNMLRLRDLPWLGDHALGGEVVFPAAGYFAMAIEALTQLNELSSTSVGIHNYVLRDVSIQKALVVPDGDDGIEVLLGLNPSMYGSGWWDFAVSSVDDEGVKKEHMAGTVGINNKPRRVAPKEVPRFPQRSSGKAWNQALREVGFDYGPTFQDMDDIRFDGKKFQASCTTAVKQEVDTSLGESRYVLHPATVDSVLQLSIAAIFAGRTTAINYGVIPIQLDEVTIWPPSEEQVKASTASAYAWVDKRGVRSFESSAQMQTADNSLLLEIVNLRGVSYEAAVPQKAPSALTERLYGQLSWEVDFDTLVESADLQGFTIPEAVHLALFKRPETKVLQVGGSSDVQDVKQILSKSPRASYTIAVASDDELEATKLAMKEYPRAKVVKLDLSQELSAQSLAIGGFDVLVVRQELADEDLSNLWETVKAGGYVLFETSSGMTKSARIPQEGQETNAIAQHSVQLVYGTAQTAIVSSVWAALQALGWTVEVTSLKDLTDSKVLPHVIILADFEKPFLFNITDEEFSRVQAITNTAASVLWVTPGGLLEGKQPEFGMVHGLARTVSSEQASLDFRTVDIDQDTVTLEDTVSAIVRIAKQQSAPTDEKSDREFCVANGKTYISRLVGNDSLNNSFSTSRAAEPTAFSSEDHISGAIVKGTVIFHQEAMVEDVKPGHVEVRVEASGLTKEGVLVISGTDYPTTFSHEIGGVVTRTGSGVTALKVGDKVVGFHADRFASYQQVPASMLSKLDTDIGLNTTVSVLTAYASAIHGLETLGQVKANDKVLVLHGTGMSGVAAVKVALNHHAVPYVVVETPAEAEFFQTHLGLDAEQTLLTITNTTTNPEDNDAAASTLLATLNSLTAGHGADIVFSAGNTDPAMAREAWRYIAPLGRFVDAGRKDVLHRRALDSVPVSQRGASYLSFDLVGLFDARPEVLAGLLPRIVGLVRDGGAVVPGPVEMVHLAELDRAVAGFSDAFGAVKSVVMYEASAEKLVSVVPARPPLRFSPESTYLLVGCLGGLGRSLTSWMMESGARRFTFLSRSGADSPSAATLVEDMERAGAVVQVVRGDATSQADVVRAVHQVPAEHPIRGVVHAAMVLRDGLFHSMTFDNWKTSVEPKILGAANLHAVLADEPLDFFLMTSSVSGVLGNTTQSNYAAANTYLDTLARQRRVAGKPAVSVVLPMVLGVGVVAENVELEQSLKRKGMYGIDEEELLGAFEAAIASRSIDSSMDHIVVGLDPAKLQKAVRDDAATDSFWVEDARFSHAVHDMNASAEDGSDGEGGGQAQSIISVVKAAASPAEAVSAVTEHFVGKLARMLLLDRDEFEPDVKSIASYGIDSMIGAELRNWIFKEYRLDVPFQQLLGETLTITKFAIQPQNPQLTMAPSQSAALQLAAHAFATIFVGFGINAILRPTHALTFFEFSPPTSPNDAKMVDSLMAIYGVRDIFMGLAIYSAALFGTNKSLGWTLIAASGVAGADGAVCYLHGQGEWNHWGYAPMITVVGVLLVGLFDGSGKAAAKKA</sequence>
<evidence type="ECO:0000256" key="1">
    <source>
        <dbReference type="ARBA" id="ARBA00022450"/>
    </source>
</evidence>
<evidence type="ECO:0000313" key="12">
    <source>
        <dbReference type="EMBL" id="KAK3291026.1"/>
    </source>
</evidence>
<evidence type="ECO:0008006" key="14">
    <source>
        <dbReference type="Google" id="ProtNLM"/>
    </source>
</evidence>
<dbReference type="SUPFAM" id="SSF50129">
    <property type="entry name" value="GroES-like"/>
    <property type="match status" value="1"/>
</dbReference>
<dbReference type="SMART" id="SM00822">
    <property type="entry name" value="PKS_KR"/>
    <property type="match status" value="1"/>
</dbReference>
<evidence type="ECO:0000256" key="8">
    <source>
        <dbReference type="SAM" id="MobiDB-lite"/>
    </source>
</evidence>
<dbReference type="EMBL" id="JAUEPN010000011">
    <property type="protein sequence ID" value="KAK3291026.1"/>
    <property type="molecule type" value="Genomic_DNA"/>
</dbReference>
<dbReference type="InterPro" id="IPR050091">
    <property type="entry name" value="PKS_NRPS_Biosynth_Enz"/>
</dbReference>
<dbReference type="InterPro" id="IPR049900">
    <property type="entry name" value="PKS_mFAS_DH"/>
</dbReference>
<dbReference type="CDD" id="cd05274">
    <property type="entry name" value="KR_FAS_SDR_x"/>
    <property type="match status" value="1"/>
</dbReference>
<dbReference type="SUPFAM" id="SSF51735">
    <property type="entry name" value="NAD(P)-binding Rossmann-fold domains"/>
    <property type="match status" value="2"/>
</dbReference>
<dbReference type="Proteomes" id="UP001278766">
    <property type="component" value="Unassembled WGS sequence"/>
</dbReference>
<dbReference type="Gene3D" id="3.40.47.10">
    <property type="match status" value="1"/>
</dbReference>
<feature type="transmembrane region" description="Helical" evidence="9">
    <location>
        <begin position="2200"/>
        <end position="2220"/>
    </location>
</feature>
<feature type="transmembrane region" description="Helical" evidence="9">
    <location>
        <begin position="2254"/>
        <end position="2272"/>
    </location>
</feature>
<feature type="region of interest" description="Disordered" evidence="8">
    <location>
        <begin position="1"/>
        <end position="26"/>
    </location>
</feature>
<dbReference type="Pfam" id="PF00109">
    <property type="entry name" value="ketoacyl-synt"/>
    <property type="match status" value="1"/>
</dbReference>
<dbReference type="Gene3D" id="3.40.366.10">
    <property type="entry name" value="Malonyl-Coenzyme A Acyl Carrier Protein, domain 2"/>
    <property type="match status" value="2"/>
</dbReference>
<dbReference type="SMART" id="SM00829">
    <property type="entry name" value="PKS_ER"/>
    <property type="match status" value="1"/>
</dbReference>
<dbReference type="Pfam" id="PF14087">
    <property type="entry name" value="DUF4267"/>
    <property type="match status" value="1"/>
</dbReference>
<feature type="region of interest" description="C-terminal hotdog fold" evidence="7">
    <location>
        <begin position="899"/>
        <end position="1054"/>
    </location>
</feature>
<name>A0AAE0H706_9PEZI</name>
<dbReference type="InterPro" id="IPR016039">
    <property type="entry name" value="Thiolase-like"/>
</dbReference>
<dbReference type="GO" id="GO:0006633">
    <property type="term" value="P:fatty acid biosynthetic process"/>
    <property type="evidence" value="ECO:0007669"/>
    <property type="project" value="TreeGrafter"/>
</dbReference>
<dbReference type="PROSITE" id="PS52019">
    <property type="entry name" value="PKS_MFAS_DH"/>
    <property type="match status" value="1"/>
</dbReference>
<dbReference type="InterPro" id="IPR049552">
    <property type="entry name" value="PKS_DH_N"/>
</dbReference>
<dbReference type="InterPro" id="IPR013154">
    <property type="entry name" value="ADH-like_N"/>
</dbReference>
<dbReference type="InterPro" id="IPR049551">
    <property type="entry name" value="PKS_DH_C"/>
</dbReference>
<reference evidence="12" key="1">
    <citation type="journal article" date="2023" name="Mol. Phylogenet. Evol.">
        <title>Genome-scale phylogeny and comparative genomics of the fungal order Sordariales.</title>
        <authorList>
            <person name="Hensen N."/>
            <person name="Bonometti L."/>
            <person name="Westerberg I."/>
            <person name="Brannstrom I.O."/>
            <person name="Guillou S."/>
            <person name="Cros-Aarteil S."/>
            <person name="Calhoun S."/>
            <person name="Haridas S."/>
            <person name="Kuo A."/>
            <person name="Mondo S."/>
            <person name="Pangilinan J."/>
            <person name="Riley R."/>
            <person name="LaButti K."/>
            <person name="Andreopoulos B."/>
            <person name="Lipzen A."/>
            <person name="Chen C."/>
            <person name="Yan M."/>
            <person name="Daum C."/>
            <person name="Ng V."/>
            <person name="Clum A."/>
            <person name="Steindorff A."/>
            <person name="Ohm R.A."/>
            <person name="Martin F."/>
            <person name="Silar P."/>
            <person name="Natvig D.O."/>
            <person name="Lalanne C."/>
            <person name="Gautier V."/>
            <person name="Ament-Velasquez S.L."/>
            <person name="Kruys A."/>
            <person name="Hutchinson M.I."/>
            <person name="Powell A.J."/>
            <person name="Barry K."/>
            <person name="Miller A.N."/>
            <person name="Grigoriev I.V."/>
            <person name="Debuchy R."/>
            <person name="Gladieux P."/>
            <person name="Hiltunen Thoren M."/>
            <person name="Johannesson H."/>
        </authorList>
    </citation>
    <scope>NUCLEOTIDE SEQUENCE</scope>
    <source>
        <strain evidence="12">CBS 168.71</strain>
    </source>
</reference>
<keyword evidence="6" id="KW-0012">Acyltransferase</keyword>
<keyword evidence="9" id="KW-1133">Transmembrane helix</keyword>
<dbReference type="InterPro" id="IPR011032">
    <property type="entry name" value="GroES-like_sf"/>
</dbReference>
<dbReference type="GO" id="GO:0004312">
    <property type="term" value="F:fatty acid synthase activity"/>
    <property type="evidence" value="ECO:0007669"/>
    <property type="project" value="TreeGrafter"/>
</dbReference>
<dbReference type="GO" id="GO:0008168">
    <property type="term" value="F:methyltransferase activity"/>
    <property type="evidence" value="ECO:0007669"/>
    <property type="project" value="UniProtKB-KW"/>
</dbReference>
<accession>A0AAE0H706</accession>
<dbReference type="SMART" id="SM00823">
    <property type="entry name" value="PKS_PP"/>
    <property type="match status" value="1"/>
</dbReference>
<feature type="domain" description="PKS/mFAS DH" evidence="11">
    <location>
        <begin position="755"/>
        <end position="1054"/>
    </location>
</feature>
<dbReference type="InterPro" id="IPR014030">
    <property type="entry name" value="Ketoacyl_synth_N"/>
</dbReference>
<dbReference type="Pfam" id="PF02801">
    <property type="entry name" value="Ketoacyl-synt_C"/>
    <property type="match status" value="1"/>
</dbReference>
<dbReference type="SUPFAM" id="SSF47336">
    <property type="entry name" value="ACP-like"/>
    <property type="match status" value="1"/>
</dbReference>
<evidence type="ECO:0000313" key="13">
    <source>
        <dbReference type="Proteomes" id="UP001278766"/>
    </source>
</evidence>
<evidence type="ECO:0000256" key="4">
    <source>
        <dbReference type="ARBA" id="ARBA00023002"/>
    </source>
</evidence>
<dbReference type="GO" id="GO:0031177">
    <property type="term" value="F:phosphopantetheine binding"/>
    <property type="evidence" value="ECO:0007669"/>
    <property type="project" value="InterPro"/>
</dbReference>
<evidence type="ECO:0000256" key="9">
    <source>
        <dbReference type="SAM" id="Phobius"/>
    </source>
</evidence>
<dbReference type="SMART" id="SM00825">
    <property type="entry name" value="PKS_KS"/>
    <property type="match status" value="1"/>
</dbReference>
<dbReference type="RefSeq" id="XP_062654540.1">
    <property type="nucleotide sequence ID" value="XM_062807172.1"/>
</dbReference>
<dbReference type="Gene3D" id="3.40.50.720">
    <property type="entry name" value="NAD(P)-binding Rossmann-like Domain"/>
    <property type="match status" value="3"/>
</dbReference>
<dbReference type="InterPro" id="IPR042104">
    <property type="entry name" value="PKS_dehydratase_sf"/>
</dbReference>